<reference evidence="5" key="1">
    <citation type="journal article" date="2023" name="Nat. Microbiol.">
        <title>Enrichment and characterization of a nitric oxide-reducing microbial community in a continuous bioreactor.</title>
        <authorList>
            <person name="Garrido-Amador P."/>
            <person name="Stortenbeker N."/>
            <person name="Wessels H.J.C.T."/>
            <person name="Speth D.R."/>
            <person name="Garcia-Heredia I."/>
            <person name="Kartal B."/>
        </authorList>
    </citation>
    <scope>NUCLEOTIDE SEQUENCE</scope>
    <source>
        <strain evidence="5">MAG1</strain>
    </source>
</reference>
<gene>
    <name evidence="5" type="ORF">OHM77_10510</name>
</gene>
<dbReference type="Proteomes" id="UP001234916">
    <property type="component" value="Chromosome"/>
</dbReference>
<evidence type="ECO:0000256" key="3">
    <source>
        <dbReference type="ARBA" id="ARBA00022679"/>
    </source>
</evidence>
<organism evidence="5">
    <name type="scientific">Candidatus Nitricoxidivorans perseverans</name>
    <dbReference type="NCBI Taxonomy" id="2975601"/>
    <lineage>
        <taxon>Bacteria</taxon>
        <taxon>Pseudomonadati</taxon>
        <taxon>Pseudomonadota</taxon>
        <taxon>Betaproteobacteria</taxon>
        <taxon>Nitrosomonadales</taxon>
        <taxon>Sterolibacteriaceae</taxon>
        <taxon>Candidatus Nitricoxidivorans</taxon>
    </lineage>
</organism>
<dbReference type="PANTHER" id="PTHR44942:SF4">
    <property type="entry name" value="METHYLTRANSFERASE TYPE 11 DOMAIN-CONTAINING PROTEIN"/>
    <property type="match status" value="1"/>
</dbReference>
<dbReference type="SUPFAM" id="SSF53335">
    <property type="entry name" value="S-adenosyl-L-methionine-dependent methyltransferases"/>
    <property type="match status" value="1"/>
</dbReference>
<dbReference type="InterPro" id="IPR013216">
    <property type="entry name" value="Methyltransf_11"/>
</dbReference>
<protein>
    <submittedName>
        <fullName evidence="5">Class I SAM-dependent methyltransferase</fullName>
    </submittedName>
</protein>
<keyword evidence="2 5" id="KW-0489">Methyltransferase</keyword>
<dbReference type="Gene3D" id="3.40.50.150">
    <property type="entry name" value="Vaccinia Virus protein VP39"/>
    <property type="match status" value="1"/>
</dbReference>
<evidence type="ECO:0000313" key="5">
    <source>
        <dbReference type="EMBL" id="WIM05123.1"/>
    </source>
</evidence>
<proteinExistence type="inferred from homology"/>
<feature type="domain" description="Methyltransferase type 11" evidence="4">
    <location>
        <begin position="66"/>
        <end position="161"/>
    </location>
</feature>
<evidence type="ECO:0000256" key="2">
    <source>
        <dbReference type="ARBA" id="ARBA00022603"/>
    </source>
</evidence>
<evidence type="ECO:0000259" key="4">
    <source>
        <dbReference type="Pfam" id="PF08241"/>
    </source>
</evidence>
<sequence length="283" mass="32297">MRATEARPGDAAASDVTRRELCFHDDWAQSIDPSSVAVEETFSACTSPEPQWLFAQMGDIRGKRLLELGSGAGEGAVFFAKRGAQVTATDLSHGMLEVVRKVAALHGTQVDTQVCSAEDLSAFRDGSFDVVYAANLLHHVDIRRCLDEVKRVLKPGGVAAFWDPMAHNPAINVYRRMAAPLRTADEHPLRRKELRWFRQRFPEVRTRFFWLTTLLVFLKFYLVDRVHPSADRYWKRILTHERSLRWLYRPLQALDTLLLAIAPPLGWYCWNICIFVRKDGDGE</sequence>
<dbReference type="PANTHER" id="PTHR44942">
    <property type="entry name" value="METHYLTRANSF_11 DOMAIN-CONTAINING PROTEIN"/>
    <property type="match status" value="1"/>
</dbReference>
<dbReference type="GO" id="GO:0008757">
    <property type="term" value="F:S-adenosylmethionine-dependent methyltransferase activity"/>
    <property type="evidence" value="ECO:0007669"/>
    <property type="project" value="InterPro"/>
</dbReference>
<dbReference type="CDD" id="cd02440">
    <property type="entry name" value="AdoMet_MTases"/>
    <property type="match status" value="1"/>
</dbReference>
<dbReference type="KEGG" id="npv:OHM77_10510"/>
<dbReference type="AlphaFoldDB" id="A0AA49FKA0"/>
<accession>A0AA49FKA0</accession>
<dbReference type="GO" id="GO:0032259">
    <property type="term" value="P:methylation"/>
    <property type="evidence" value="ECO:0007669"/>
    <property type="project" value="UniProtKB-KW"/>
</dbReference>
<name>A0AA49FKA0_9PROT</name>
<comment type="similarity">
    <text evidence="1">Belongs to the methyltransferase superfamily.</text>
</comment>
<dbReference type="EMBL" id="CP107246">
    <property type="protein sequence ID" value="WIM05123.1"/>
    <property type="molecule type" value="Genomic_DNA"/>
</dbReference>
<keyword evidence="3" id="KW-0808">Transferase</keyword>
<dbReference type="InterPro" id="IPR029063">
    <property type="entry name" value="SAM-dependent_MTases_sf"/>
</dbReference>
<dbReference type="InterPro" id="IPR051052">
    <property type="entry name" value="Diverse_substrate_MTase"/>
</dbReference>
<dbReference type="Pfam" id="PF08241">
    <property type="entry name" value="Methyltransf_11"/>
    <property type="match status" value="1"/>
</dbReference>
<evidence type="ECO:0000256" key="1">
    <source>
        <dbReference type="ARBA" id="ARBA00008361"/>
    </source>
</evidence>